<dbReference type="AlphaFoldDB" id="A0A146KFZ5"/>
<dbReference type="PANTHER" id="PTHR45806">
    <property type="entry name" value="SYNAPTOBREVIN HOMOLOG YKT6"/>
    <property type="match status" value="1"/>
</dbReference>
<dbReference type="SUPFAM" id="SSF64356">
    <property type="entry name" value="SNARE-like"/>
    <property type="match status" value="1"/>
</dbReference>
<protein>
    <submittedName>
        <fullName evidence="3">SNARE, putative</fullName>
    </submittedName>
</protein>
<dbReference type="PROSITE" id="PS50892">
    <property type="entry name" value="V_SNARE"/>
    <property type="match status" value="1"/>
</dbReference>
<dbReference type="SUPFAM" id="SSF58038">
    <property type="entry name" value="SNARE fusion complex"/>
    <property type="match status" value="1"/>
</dbReference>
<dbReference type="GO" id="GO:0005794">
    <property type="term" value="C:Golgi apparatus"/>
    <property type="evidence" value="ECO:0007669"/>
    <property type="project" value="TreeGrafter"/>
</dbReference>
<dbReference type="Gene3D" id="3.30.450.50">
    <property type="entry name" value="Longin domain"/>
    <property type="match status" value="1"/>
</dbReference>
<gene>
    <name evidence="3" type="ORF">TPC1_12017</name>
</gene>
<organism evidence="3">
    <name type="scientific">Trepomonas sp. PC1</name>
    <dbReference type="NCBI Taxonomy" id="1076344"/>
    <lineage>
        <taxon>Eukaryota</taxon>
        <taxon>Metamonada</taxon>
        <taxon>Diplomonadida</taxon>
        <taxon>Hexamitidae</taxon>
        <taxon>Hexamitinae</taxon>
        <taxon>Trepomonas</taxon>
    </lineage>
</organism>
<dbReference type="GO" id="GO:0006888">
    <property type="term" value="P:endoplasmic reticulum to Golgi vesicle-mediated transport"/>
    <property type="evidence" value="ECO:0007669"/>
    <property type="project" value="TreeGrafter"/>
</dbReference>
<evidence type="ECO:0000259" key="2">
    <source>
        <dbReference type="PROSITE" id="PS50892"/>
    </source>
</evidence>
<evidence type="ECO:0000313" key="3">
    <source>
        <dbReference type="EMBL" id="JAP95098.1"/>
    </source>
</evidence>
<dbReference type="PANTHER" id="PTHR45806:SF1">
    <property type="entry name" value="SYNAPTOBREVIN HOMOLOG YKT6"/>
    <property type="match status" value="1"/>
</dbReference>
<accession>A0A146KFZ5</accession>
<name>A0A146KFZ5_9EUKA</name>
<dbReference type="Pfam" id="PF00957">
    <property type="entry name" value="Synaptobrevin"/>
    <property type="match status" value="1"/>
</dbReference>
<keyword evidence="1" id="KW-0175">Coiled coil</keyword>
<reference evidence="3" key="1">
    <citation type="submission" date="2015-07" db="EMBL/GenBank/DDBJ databases">
        <title>Adaptation to a free-living lifestyle via gene acquisitions in the diplomonad Trepomonas sp. PC1.</title>
        <authorList>
            <person name="Xu F."/>
            <person name="Jerlstrom-Hultqvist J."/>
            <person name="Kolisko M."/>
            <person name="Simpson A.G.B."/>
            <person name="Roger A.J."/>
            <person name="Svard S.G."/>
            <person name="Andersson J.O."/>
        </authorList>
    </citation>
    <scope>NUCLEOTIDE SEQUENCE</scope>
    <source>
        <strain evidence="3">PC1</strain>
    </source>
</reference>
<dbReference type="CDD" id="cd15843">
    <property type="entry name" value="R-SNARE"/>
    <property type="match status" value="1"/>
</dbReference>
<sequence>GKPKDVVLGIALLKMSVKDNKPYAYFLGSQQDLSKVNILVRSKAAEFMKFAFRQVAVCVEQKPISSRWDENVDFLVHGVKVGQLAMVCVSSANYPGARAVRIMKQQLGDIFPKLPTQWAEIKSDQQIVSLDLKEFSLDKISNVEQLQIELQETKQLMTENMNLILNRGNKLNDIVKDSEDLSQSAKDFLGETKKLKRCACFTL</sequence>
<evidence type="ECO:0000256" key="1">
    <source>
        <dbReference type="PROSITE-ProRule" id="PRU00290"/>
    </source>
</evidence>
<dbReference type="InterPro" id="IPR042855">
    <property type="entry name" value="V_SNARE_CC"/>
</dbReference>
<dbReference type="GO" id="GO:0005484">
    <property type="term" value="F:SNAP receptor activity"/>
    <property type="evidence" value="ECO:0007669"/>
    <property type="project" value="TreeGrafter"/>
</dbReference>
<dbReference type="InterPro" id="IPR011012">
    <property type="entry name" value="Longin-like_dom_sf"/>
</dbReference>
<dbReference type="EMBL" id="GDID01001508">
    <property type="protein sequence ID" value="JAP95098.1"/>
    <property type="molecule type" value="Transcribed_RNA"/>
</dbReference>
<feature type="domain" description="V-SNARE coiled-coil homology" evidence="2">
    <location>
        <begin position="142"/>
        <end position="202"/>
    </location>
</feature>
<proteinExistence type="predicted"/>
<feature type="non-terminal residue" evidence="3">
    <location>
        <position position="1"/>
    </location>
</feature>